<sequence length="534" mass="60341">MEVANKWVIDCLENHEHCRSPSTISQSHEPTLLPARVIKILDDDNLRLVSGASPERYTILSYCWGGTQKFSSTIDTIKSRRAGFKTCQLPQTLQDAVKLTRSLGLEYLWIDVLCIIQDSPNDKEIELPKMPSYYRNAYLTICAGGGSCETGFLATKIARCEDHPNTGIPKDLLNMPYFGPNGEIDDIFFREESPYSLSDEPVSKRAWTFQERILSPRVLTYGSRMMWQCTTTQKSDGGVQDWSFDSRSASGREIKLGLREMQRHLSLEGKNNVTRQIPAENHSLWYKAVEEFCERDMTYPQDKFRAIAALANEFAVVLKDDYVAGLWKADFFRGLLWSTWPSLDVRKPDKWRAPSWSWASVESSVTYSRLPTLHATELAKVISIEVTPKSKVFPYGEISAAAVEIEGPVFSFDIEVMADTLRKQYLMPEPQDSMEWRKLMMSPAKGHLGSNDDWTLQAQSVFLLLLVEPVSPDDDGVDGEGGGEDDISARVGLLHGLVLTPLEDGTYERVSSFSKLRVKGYLNLCNQEETVRIV</sequence>
<comment type="caution">
    <text evidence="2">The sequence shown here is derived from an EMBL/GenBank/DDBJ whole genome shotgun (WGS) entry which is preliminary data.</text>
</comment>
<dbReference type="STRING" id="1182545.A0A072PH61"/>
<dbReference type="PANTHER" id="PTHR33112">
    <property type="entry name" value="DOMAIN PROTEIN, PUTATIVE-RELATED"/>
    <property type="match status" value="1"/>
</dbReference>
<dbReference type="HOGENOM" id="CLU_002639_3_2_1"/>
<evidence type="ECO:0000313" key="3">
    <source>
        <dbReference type="Proteomes" id="UP000027920"/>
    </source>
</evidence>
<dbReference type="OrthoDB" id="5125733at2759"/>
<dbReference type="VEuPathDB" id="FungiDB:A1O9_06569"/>
<evidence type="ECO:0000259" key="1">
    <source>
        <dbReference type="Pfam" id="PF06985"/>
    </source>
</evidence>
<dbReference type="AlphaFoldDB" id="A0A072PH61"/>
<keyword evidence="3" id="KW-1185">Reference proteome</keyword>
<protein>
    <recommendedName>
        <fullName evidence="1">Heterokaryon incompatibility domain-containing protein</fullName>
    </recommendedName>
</protein>
<gene>
    <name evidence="2" type="ORF">A1O9_06569</name>
</gene>
<dbReference type="InterPro" id="IPR010730">
    <property type="entry name" value="HET"/>
</dbReference>
<dbReference type="Pfam" id="PF06985">
    <property type="entry name" value="HET"/>
    <property type="match status" value="1"/>
</dbReference>
<evidence type="ECO:0000313" key="2">
    <source>
        <dbReference type="EMBL" id="KEF58643.1"/>
    </source>
</evidence>
<dbReference type="GeneID" id="25281486"/>
<dbReference type="PANTHER" id="PTHR33112:SF16">
    <property type="entry name" value="HETEROKARYON INCOMPATIBILITY DOMAIN-CONTAINING PROTEIN"/>
    <property type="match status" value="1"/>
</dbReference>
<feature type="domain" description="Heterokaryon incompatibility" evidence="1">
    <location>
        <begin position="57"/>
        <end position="211"/>
    </location>
</feature>
<dbReference type="RefSeq" id="XP_013261233.1">
    <property type="nucleotide sequence ID" value="XM_013405779.1"/>
</dbReference>
<dbReference type="Proteomes" id="UP000027920">
    <property type="component" value="Unassembled WGS sequence"/>
</dbReference>
<proteinExistence type="predicted"/>
<dbReference type="EMBL" id="AMGV01000004">
    <property type="protein sequence ID" value="KEF58643.1"/>
    <property type="molecule type" value="Genomic_DNA"/>
</dbReference>
<reference evidence="2 3" key="1">
    <citation type="submission" date="2013-03" db="EMBL/GenBank/DDBJ databases">
        <title>The Genome Sequence of Exophiala aquamarina CBS 119918.</title>
        <authorList>
            <consortium name="The Broad Institute Genomics Platform"/>
            <person name="Cuomo C."/>
            <person name="de Hoog S."/>
            <person name="Gorbushina A."/>
            <person name="Walker B."/>
            <person name="Young S.K."/>
            <person name="Zeng Q."/>
            <person name="Gargeya S."/>
            <person name="Fitzgerald M."/>
            <person name="Haas B."/>
            <person name="Abouelleil A."/>
            <person name="Allen A.W."/>
            <person name="Alvarado L."/>
            <person name="Arachchi H.M."/>
            <person name="Berlin A.M."/>
            <person name="Chapman S.B."/>
            <person name="Gainer-Dewar J."/>
            <person name="Goldberg J."/>
            <person name="Griggs A."/>
            <person name="Gujja S."/>
            <person name="Hansen M."/>
            <person name="Howarth C."/>
            <person name="Imamovic A."/>
            <person name="Ireland A."/>
            <person name="Larimer J."/>
            <person name="McCowan C."/>
            <person name="Murphy C."/>
            <person name="Pearson M."/>
            <person name="Poon T.W."/>
            <person name="Priest M."/>
            <person name="Roberts A."/>
            <person name="Saif S."/>
            <person name="Shea T."/>
            <person name="Sisk P."/>
            <person name="Sykes S."/>
            <person name="Wortman J."/>
            <person name="Nusbaum C."/>
            <person name="Birren B."/>
        </authorList>
    </citation>
    <scope>NUCLEOTIDE SEQUENCE [LARGE SCALE GENOMIC DNA]</scope>
    <source>
        <strain evidence="2 3">CBS 119918</strain>
    </source>
</reference>
<accession>A0A072PH61</accession>
<name>A0A072PH61_9EURO</name>
<organism evidence="2 3">
    <name type="scientific">Exophiala aquamarina CBS 119918</name>
    <dbReference type="NCBI Taxonomy" id="1182545"/>
    <lineage>
        <taxon>Eukaryota</taxon>
        <taxon>Fungi</taxon>
        <taxon>Dikarya</taxon>
        <taxon>Ascomycota</taxon>
        <taxon>Pezizomycotina</taxon>
        <taxon>Eurotiomycetes</taxon>
        <taxon>Chaetothyriomycetidae</taxon>
        <taxon>Chaetothyriales</taxon>
        <taxon>Herpotrichiellaceae</taxon>
        <taxon>Exophiala</taxon>
    </lineage>
</organism>